<dbReference type="CDD" id="cd17024">
    <property type="entry name" value="T3SC_IA_DspF-like"/>
    <property type="match status" value="1"/>
</dbReference>
<sequence>MTMKPQSPDFARFINSLGAQLGTSLTLQNGVCALYDGQNNEAAIIELPEHSEMVIFHCRIGRCPERATDLQQLLSLNFDVARLHGCWFAVDQGDVRFCAQRELASLDEPAFCDVTRGFISQAREARAFLLFS</sequence>
<reference evidence="2" key="1">
    <citation type="journal article" date="2016" name="Sci. Rep.">
        <title>Genome analysis of the kiwifruit canker pathogen Pseudomonas syringae pv. actinidiae biovar 5.</title>
        <authorList>
            <person name="Fujikawa T."/>
            <person name="Sawada H."/>
        </authorList>
    </citation>
    <scope>NUCLEOTIDE SEQUENCE [LARGE SCALE GENOMIC DNA]</scope>
    <source>
        <strain evidence="2">MAFF 212061</strain>
    </source>
</reference>
<dbReference type="Gene3D" id="3.30.1460.10">
    <property type="match status" value="1"/>
</dbReference>
<name>A0A261WK30_9PSED</name>
<dbReference type="GO" id="GO:0030254">
    <property type="term" value="P:protein secretion by the type III secretion system"/>
    <property type="evidence" value="ECO:0007669"/>
    <property type="project" value="InterPro"/>
</dbReference>
<gene>
    <name evidence="1" type="ORF">CFN58_11330</name>
</gene>
<dbReference type="SUPFAM" id="SSF69635">
    <property type="entry name" value="Type III secretory system chaperone-like"/>
    <property type="match status" value="1"/>
</dbReference>
<evidence type="ECO:0000313" key="2">
    <source>
        <dbReference type="Proteomes" id="UP000217163"/>
    </source>
</evidence>
<comment type="caution">
    <text evidence="1">The sequence shown here is derived from an EMBL/GenBank/DDBJ whole genome shotgun (WGS) entry which is preliminary data.</text>
</comment>
<dbReference type="Pfam" id="PF05932">
    <property type="entry name" value="CesT"/>
    <property type="match status" value="1"/>
</dbReference>
<proteinExistence type="predicted"/>
<dbReference type="EMBL" id="NKQU01000557">
    <property type="protein sequence ID" value="OZI86506.1"/>
    <property type="molecule type" value="Genomic_DNA"/>
</dbReference>
<dbReference type="InterPro" id="IPR010261">
    <property type="entry name" value="Tir_chaperone"/>
</dbReference>
<evidence type="ECO:0000313" key="1">
    <source>
        <dbReference type="EMBL" id="OZI86506.1"/>
    </source>
</evidence>
<accession>A0A261WK30</accession>
<dbReference type="AlphaFoldDB" id="A0A261WK30"/>
<dbReference type="Proteomes" id="UP000217163">
    <property type="component" value="Unassembled WGS sequence"/>
</dbReference>
<organism evidence="1 2">
    <name type="scientific">Pseudomonas avellanae</name>
    <dbReference type="NCBI Taxonomy" id="46257"/>
    <lineage>
        <taxon>Bacteria</taxon>
        <taxon>Pseudomonadati</taxon>
        <taxon>Pseudomonadota</taxon>
        <taxon>Gammaproteobacteria</taxon>
        <taxon>Pseudomonadales</taxon>
        <taxon>Pseudomonadaceae</taxon>
        <taxon>Pseudomonas</taxon>
    </lineage>
</organism>
<protein>
    <submittedName>
        <fullName evidence="1">Tir chaperone family protein</fullName>
    </submittedName>
</protein>